<proteinExistence type="predicted"/>
<name>A0ABD0YEK6_9HEMI</name>
<feature type="region of interest" description="Disordered" evidence="1">
    <location>
        <begin position="250"/>
        <end position="315"/>
    </location>
</feature>
<gene>
    <name evidence="2" type="ORF">AAG570_007504</name>
</gene>
<dbReference type="AntiFam" id="ANF00013">
    <property type="entry name" value="tRNA translation"/>
</dbReference>
<dbReference type="EMBL" id="JBFDAA010000020">
    <property type="protein sequence ID" value="KAL1115474.1"/>
    <property type="molecule type" value="Genomic_DNA"/>
</dbReference>
<reference evidence="2 3" key="1">
    <citation type="submission" date="2024-07" db="EMBL/GenBank/DDBJ databases">
        <title>Chromosome-level genome assembly of the water stick insect Ranatra chinensis (Heteroptera: Nepidae).</title>
        <authorList>
            <person name="Liu X."/>
        </authorList>
    </citation>
    <scope>NUCLEOTIDE SEQUENCE [LARGE SCALE GENOMIC DNA]</scope>
    <source>
        <strain evidence="2">Cailab_2021Rc</strain>
        <tissue evidence="2">Muscle</tissue>
    </source>
</reference>
<evidence type="ECO:0008006" key="4">
    <source>
        <dbReference type="Google" id="ProtNLM"/>
    </source>
</evidence>
<evidence type="ECO:0000256" key="1">
    <source>
        <dbReference type="SAM" id="MobiDB-lite"/>
    </source>
</evidence>
<sequence>MVITRNRIGSTDSERETMDRVKYTFSHFAEGMIFQDSAANSLTGCNLPVMTVILELLRLPTSLYTHNVPLFRTVLSDLVETTPQAPRGTETELIFSGGGDDEEGCNAEGTWTGEATRLLLSTVEDLLPKVGTSPQLKTQTKMWAHVAQNIMKRHSYTFTDGVVVSMPDCHAVGPGFDSLRAIQCQNRWKTLVRGYKRRIKTGGNPVSSGATLRTYHYYERKLEDILSKKSVLSAPRGNAEDAKLGEDCGVGDVKVSPLPGDTSSVASSTIEDEDDDAGVGRGCGGGARWQDNHRPRAEEAALAEGAAPLQDGGTR</sequence>
<dbReference type="Proteomes" id="UP001558652">
    <property type="component" value="Unassembled WGS sequence"/>
</dbReference>
<accession>A0ABD0YEK6</accession>
<keyword evidence="3" id="KW-1185">Reference proteome</keyword>
<evidence type="ECO:0000313" key="2">
    <source>
        <dbReference type="EMBL" id="KAL1115474.1"/>
    </source>
</evidence>
<dbReference type="AlphaFoldDB" id="A0ABD0YEK6"/>
<protein>
    <recommendedName>
        <fullName evidence="4">Myb-like domain-containing protein</fullName>
    </recommendedName>
</protein>
<comment type="caution">
    <text evidence="2">The sequence shown here is derived from an EMBL/GenBank/DDBJ whole genome shotgun (WGS) entry which is preliminary data.</text>
</comment>
<organism evidence="2 3">
    <name type="scientific">Ranatra chinensis</name>
    <dbReference type="NCBI Taxonomy" id="642074"/>
    <lineage>
        <taxon>Eukaryota</taxon>
        <taxon>Metazoa</taxon>
        <taxon>Ecdysozoa</taxon>
        <taxon>Arthropoda</taxon>
        <taxon>Hexapoda</taxon>
        <taxon>Insecta</taxon>
        <taxon>Pterygota</taxon>
        <taxon>Neoptera</taxon>
        <taxon>Paraneoptera</taxon>
        <taxon>Hemiptera</taxon>
        <taxon>Heteroptera</taxon>
        <taxon>Panheteroptera</taxon>
        <taxon>Nepomorpha</taxon>
        <taxon>Nepidae</taxon>
        <taxon>Ranatrinae</taxon>
        <taxon>Ranatra</taxon>
    </lineage>
</organism>
<feature type="compositionally biased region" description="Basic and acidic residues" evidence="1">
    <location>
        <begin position="290"/>
        <end position="299"/>
    </location>
</feature>
<evidence type="ECO:0000313" key="3">
    <source>
        <dbReference type="Proteomes" id="UP001558652"/>
    </source>
</evidence>